<keyword evidence="16" id="KW-1185">Reference proteome</keyword>
<dbReference type="InterPro" id="IPR036388">
    <property type="entry name" value="WH-like_DNA-bd_sf"/>
</dbReference>
<dbReference type="GO" id="GO:0005886">
    <property type="term" value="C:plasma membrane"/>
    <property type="evidence" value="ECO:0007669"/>
    <property type="project" value="TreeGrafter"/>
</dbReference>
<keyword evidence="9 10" id="KW-0413">Isomerase</keyword>
<evidence type="ECO:0000259" key="11">
    <source>
        <dbReference type="Pfam" id="PF00326"/>
    </source>
</evidence>
<dbReference type="InterPro" id="IPR013049">
    <property type="entry name" value="Spo11/TopoVI_A_N"/>
</dbReference>
<accession>A0A5N4AIQ4</accession>
<dbReference type="GO" id="GO:0005524">
    <property type="term" value="F:ATP binding"/>
    <property type="evidence" value="ECO:0007669"/>
    <property type="project" value="InterPro"/>
</dbReference>
<name>A0A5N4AIQ4_PHOPY</name>
<protein>
    <recommendedName>
        <fullName evidence="4">DNA topoisomerase (ATP-hydrolyzing)</fullName>
        <ecNumber evidence="4">5.6.2.2</ecNumber>
    </recommendedName>
</protein>
<evidence type="ECO:0000256" key="5">
    <source>
        <dbReference type="ARBA" id="ARBA00022723"/>
    </source>
</evidence>
<evidence type="ECO:0000259" key="14">
    <source>
        <dbReference type="Pfam" id="PF21180"/>
    </source>
</evidence>
<evidence type="ECO:0000256" key="7">
    <source>
        <dbReference type="ARBA" id="ARBA00023029"/>
    </source>
</evidence>
<dbReference type="SUPFAM" id="SSF82171">
    <property type="entry name" value="DPP6 N-terminal domain-like"/>
    <property type="match status" value="1"/>
</dbReference>
<dbReference type="GO" id="GO:0046872">
    <property type="term" value="F:metal ion binding"/>
    <property type="evidence" value="ECO:0007669"/>
    <property type="project" value="UniProtKB-KW"/>
</dbReference>
<dbReference type="Pfam" id="PF04406">
    <property type="entry name" value="TP6A_N"/>
    <property type="match status" value="1"/>
</dbReference>
<dbReference type="InterPro" id="IPR036078">
    <property type="entry name" value="Spo11/TopoVI_A_sf"/>
</dbReference>
<organism evidence="15 16">
    <name type="scientific">Photinus pyralis</name>
    <name type="common">Common eastern firefly</name>
    <name type="synonym">Lampyris pyralis</name>
    <dbReference type="NCBI Taxonomy" id="7054"/>
    <lineage>
        <taxon>Eukaryota</taxon>
        <taxon>Metazoa</taxon>
        <taxon>Ecdysozoa</taxon>
        <taxon>Arthropoda</taxon>
        <taxon>Hexapoda</taxon>
        <taxon>Insecta</taxon>
        <taxon>Pterygota</taxon>
        <taxon>Neoptera</taxon>
        <taxon>Endopterygota</taxon>
        <taxon>Coleoptera</taxon>
        <taxon>Polyphaga</taxon>
        <taxon>Elateriformia</taxon>
        <taxon>Elateroidea</taxon>
        <taxon>Lampyridae</taxon>
        <taxon>Lampyrinae</taxon>
        <taxon>Photinus</taxon>
    </lineage>
</organism>
<comment type="caution">
    <text evidence="15">The sequence shown here is derived from an EMBL/GenBank/DDBJ whole genome shotgun (WGS) entry which is preliminary data.</text>
</comment>
<feature type="domain" description="Topoisomerase 6 subunit A/Spo11 TOPRIM" evidence="14">
    <location>
        <begin position="666"/>
        <end position="813"/>
    </location>
</feature>
<comment type="cofactor">
    <cofactor evidence="2">
        <name>Mg(2+)</name>
        <dbReference type="ChEBI" id="CHEBI:18420"/>
    </cofactor>
</comment>
<dbReference type="PRINTS" id="PR01550">
    <property type="entry name" value="TOP6AFAMILY"/>
</dbReference>
<dbReference type="PANTHER" id="PTHR11731:SF187">
    <property type="entry name" value="INACTIVE DIPEPTIDYL PEPTIDASE 10-LIKE PROTEIN"/>
    <property type="match status" value="1"/>
</dbReference>
<dbReference type="GO" id="GO:0008236">
    <property type="term" value="F:serine-type peptidase activity"/>
    <property type="evidence" value="ECO:0007669"/>
    <property type="project" value="InterPro"/>
</dbReference>
<dbReference type="InterPro" id="IPR001375">
    <property type="entry name" value="Peptidase_S9_cat"/>
</dbReference>
<gene>
    <name evidence="15" type="ORF">PPYR_08160</name>
</gene>
<dbReference type="GO" id="GO:0005694">
    <property type="term" value="C:chromosome"/>
    <property type="evidence" value="ECO:0007669"/>
    <property type="project" value="InterPro"/>
</dbReference>
<evidence type="ECO:0000313" key="15">
    <source>
        <dbReference type="EMBL" id="KAB0797166.1"/>
    </source>
</evidence>
<dbReference type="GO" id="GO:0003677">
    <property type="term" value="F:DNA binding"/>
    <property type="evidence" value="ECO:0007669"/>
    <property type="project" value="UniProtKB-UniRule"/>
</dbReference>
<dbReference type="Gene3D" id="3.40.50.1820">
    <property type="entry name" value="alpha/beta hydrolase"/>
    <property type="match status" value="1"/>
</dbReference>
<evidence type="ECO:0000256" key="10">
    <source>
        <dbReference type="PROSITE-ProRule" id="PRU01385"/>
    </source>
</evidence>
<evidence type="ECO:0000256" key="9">
    <source>
        <dbReference type="ARBA" id="ARBA00023235"/>
    </source>
</evidence>
<keyword evidence="8 10" id="KW-0238">DNA-binding</keyword>
<dbReference type="GO" id="GO:0006259">
    <property type="term" value="P:DNA metabolic process"/>
    <property type="evidence" value="ECO:0007669"/>
    <property type="project" value="InterPro"/>
</dbReference>
<dbReference type="AlphaFoldDB" id="A0A5N4AIQ4"/>
<dbReference type="Pfam" id="PF21180">
    <property type="entry name" value="TOP6A-Spo11_Toprim"/>
    <property type="match status" value="1"/>
</dbReference>
<evidence type="ECO:0000259" key="13">
    <source>
        <dbReference type="Pfam" id="PF04406"/>
    </source>
</evidence>
<evidence type="ECO:0000259" key="12">
    <source>
        <dbReference type="Pfam" id="PF00930"/>
    </source>
</evidence>
<dbReference type="Proteomes" id="UP000327044">
    <property type="component" value="Unassembled WGS sequence"/>
</dbReference>
<dbReference type="PROSITE" id="PS52041">
    <property type="entry name" value="TOPO_IIB"/>
    <property type="match status" value="1"/>
</dbReference>
<evidence type="ECO:0000313" key="16">
    <source>
        <dbReference type="Proteomes" id="UP000327044"/>
    </source>
</evidence>
<dbReference type="EMBL" id="VVIM01000006">
    <property type="protein sequence ID" value="KAB0797166.1"/>
    <property type="molecule type" value="Genomic_DNA"/>
</dbReference>
<dbReference type="InterPro" id="IPR050278">
    <property type="entry name" value="Serine_Prot_S9B/DPPIV"/>
</dbReference>
<dbReference type="InterPro" id="IPR034136">
    <property type="entry name" value="TOPRIM_Topo6A/Spo11"/>
</dbReference>
<keyword evidence="6" id="KW-0460">Magnesium</keyword>
<dbReference type="GO" id="GO:0006508">
    <property type="term" value="P:proteolysis"/>
    <property type="evidence" value="ECO:0007669"/>
    <property type="project" value="InterPro"/>
</dbReference>
<dbReference type="SUPFAM" id="SSF53474">
    <property type="entry name" value="alpha/beta-Hydrolases"/>
    <property type="match status" value="1"/>
</dbReference>
<sequence>MYLNTCHYRSTIVNSCCQVLGFQLSGTQRKFLNMSMVDQLCTDAEEREDDKESVNSLDGTMGSDLVLSNSMCSSRNETLELSLTFVSSTDANETRNCFSPNESDETTHNILSVCDAVDVSIYREAVSQESPNSSFIGFLHKQLTASGLDLVGDLHQSYCSNDSKLVWEQNVDETARETYFAQLNENDGLEGIEELLEESREGGESPTQFDKNESIIDQGNADVLLNSSSHTQPPTSVICKKRRSNFPMERPPSRLRIENEANMQWMKPAETSQYTHSQASHSQLNPNTRSQSTILLASQLVLENQSITNGIELVGTANFQTAEDNQTLGIDTNKQSQGFGSQVLEESLNFLDPVMYPNENTENYNLDVSVNRSPSLLRENRDISPHESFNIVNFDASRSSTPRHHSIDDYELLNRTDATMEIINLPLQETSLRDGNLNILTGKNSPLSTGSNENLTDPQKRIRSALNRITMDKELVYKGPRGLYGEKIEEKNQRLIQEVENFFYKMLVKAVNKKPFMMNVQLCNLGNCTYENGIVELKKFDKCIFQQMCTWSRPRRRFNIIVYLLARMYALCIRGSECTIREIYYCLKEYMQCQREIEDAVNIISCFLEIEHWYLPIMSTSKGLALGALTVYTSAGEVINFNVAGGLLIPQKLISVTKIESDAHCILVVEKDTIFKKLADENFSNKLTRPFILVTGKGFPDINTRLFLRILRDHLRIPIFILVDADPWGIDIMLTYRHGSVRTANLSEVLALSNIKWLGVLPSEIVTLGIAHTSLTERDKGKIRSMLRRPYVADQIKEELNVLLENDFKAGIEGKYTERAAEDAWLDIQEHPVFSPDGNSFLLLAPVQEGSIETYTHIKHVTLAQQRIAVLSHGRLEVTKILGWNSFNHTIYYLGTQENKPGQRHLYVIRNPSREEDSRRIAPECITNCTHFSASISPSSNTTDMLYYVLVCEGPGLPLAGVHSAKTNKLLRLLYDTRPQQGPLLSQFALPKQWSFEVPLSQGSKAQVQLLLPPSWRPELRDAAYPVVVEVNGRPGSKAVTEKFRIDWGTYMSSHCDVVYVRLDVRGSLGQSNHALYRHIGGIEVLDQVFVLKYLLETLTFLDETRVGLWGWGYGGYVTSMVLGSQQKVFKCGIAVSPIADWLYYNSAFTERILGMPAENYKGYVEADATQRAKNIPSKSMFVIHGLADITTPFEHGISLARALTEAGVLFRYNSYADEGHDLVGVIRHVYQSMEDFFQECLSLDTDDPKASPDT</sequence>
<feature type="domain" description="Peptidase S9 prolyl oligopeptidase catalytic" evidence="11">
    <location>
        <begin position="1046"/>
        <end position="1243"/>
    </location>
</feature>
<dbReference type="SUPFAM" id="SSF56726">
    <property type="entry name" value="DNA topoisomerase IV, alpha subunit"/>
    <property type="match status" value="1"/>
</dbReference>
<dbReference type="CDD" id="cd00223">
    <property type="entry name" value="TOPRIM_TopoIIB_SPO"/>
    <property type="match status" value="1"/>
</dbReference>
<feature type="domain" description="Spo11/DNA topoisomerase VI subunit A N-terminal" evidence="13">
    <location>
        <begin position="556"/>
        <end position="616"/>
    </location>
</feature>
<evidence type="ECO:0000256" key="6">
    <source>
        <dbReference type="ARBA" id="ARBA00022842"/>
    </source>
</evidence>
<feature type="active site" description="O-(5'-phospho-DNA)-tyrosine intermediate" evidence="10">
    <location>
        <position position="585"/>
    </location>
</feature>
<feature type="domain" description="Dipeptidylpeptidase IV N-terminal" evidence="12">
    <location>
        <begin position="819"/>
        <end position="958"/>
    </location>
</feature>
<dbReference type="GO" id="GO:0003918">
    <property type="term" value="F:DNA topoisomerase type II (double strand cut, ATP-hydrolyzing) activity"/>
    <property type="evidence" value="ECO:0007669"/>
    <property type="project" value="UniProtKB-UniRule"/>
</dbReference>
<dbReference type="EC" id="5.6.2.2" evidence="4"/>
<evidence type="ECO:0000256" key="4">
    <source>
        <dbReference type="ARBA" id="ARBA00012895"/>
    </source>
</evidence>
<dbReference type="InterPro" id="IPR002469">
    <property type="entry name" value="Peptidase_S9B_N"/>
</dbReference>
<proteinExistence type="inferred from homology"/>
<comment type="similarity">
    <text evidence="3 10">Belongs to the TOP6A family.</text>
</comment>
<evidence type="ECO:0000256" key="3">
    <source>
        <dbReference type="ARBA" id="ARBA00006559"/>
    </source>
</evidence>
<dbReference type="PANTHER" id="PTHR11731">
    <property type="entry name" value="PROTEASE FAMILY S9B,C DIPEPTIDYL-PEPTIDASE IV-RELATED"/>
    <property type="match status" value="1"/>
</dbReference>
<comment type="catalytic activity">
    <reaction evidence="1 10">
        <text>ATP-dependent breakage, passage and rejoining of double-stranded DNA.</text>
        <dbReference type="EC" id="5.6.2.2"/>
    </reaction>
</comment>
<evidence type="ECO:0000256" key="8">
    <source>
        <dbReference type="ARBA" id="ARBA00023125"/>
    </source>
</evidence>
<evidence type="ECO:0000256" key="1">
    <source>
        <dbReference type="ARBA" id="ARBA00000185"/>
    </source>
</evidence>
<dbReference type="InterPro" id="IPR002815">
    <property type="entry name" value="Spo11/TopoVI_A"/>
</dbReference>
<keyword evidence="5" id="KW-0479">Metal-binding</keyword>
<dbReference type="Pfam" id="PF00930">
    <property type="entry name" value="DPPIV_N"/>
    <property type="match status" value="1"/>
</dbReference>
<evidence type="ECO:0000256" key="2">
    <source>
        <dbReference type="ARBA" id="ARBA00001946"/>
    </source>
</evidence>
<dbReference type="InParanoid" id="A0A5N4AIQ4"/>
<dbReference type="Gene3D" id="1.10.10.10">
    <property type="entry name" value="Winged helix-like DNA-binding domain superfamily/Winged helix DNA-binding domain"/>
    <property type="match status" value="1"/>
</dbReference>
<dbReference type="Pfam" id="PF00326">
    <property type="entry name" value="Peptidase_S9"/>
    <property type="match status" value="1"/>
</dbReference>
<dbReference type="GO" id="GO:0008239">
    <property type="term" value="F:dipeptidyl-peptidase activity"/>
    <property type="evidence" value="ECO:0007669"/>
    <property type="project" value="TreeGrafter"/>
</dbReference>
<keyword evidence="7 10" id="KW-0799">Topoisomerase</keyword>
<dbReference type="InterPro" id="IPR029058">
    <property type="entry name" value="AB_hydrolase_fold"/>
</dbReference>
<dbReference type="Gene3D" id="3.40.1360.10">
    <property type="match status" value="1"/>
</dbReference>
<reference evidence="15 16" key="1">
    <citation type="journal article" date="2018" name="Elife">
        <title>Firefly genomes illuminate parallel origins of bioluminescence in beetles.</title>
        <authorList>
            <person name="Fallon T.R."/>
            <person name="Lower S.E."/>
            <person name="Chang C.H."/>
            <person name="Bessho-Uehara M."/>
            <person name="Martin G.J."/>
            <person name="Bewick A.J."/>
            <person name="Behringer M."/>
            <person name="Debat H.J."/>
            <person name="Wong I."/>
            <person name="Day J.C."/>
            <person name="Suvorov A."/>
            <person name="Silva C.J."/>
            <person name="Stanger-Hall K.F."/>
            <person name="Hall D.W."/>
            <person name="Schmitz R.J."/>
            <person name="Nelson D.R."/>
            <person name="Lewis S.M."/>
            <person name="Shigenobu S."/>
            <person name="Bybee S.M."/>
            <person name="Larracuente A.M."/>
            <person name="Oba Y."/>
            <person name="Weng J.K."/>
        </authorList>
    </citation>
    <scope>NUCLEOTIDE SEQUENCE [LARGE SCALE GENOMIC DNA]</scope>
    <source>
        <strain evidence="15">1611_PpyrPB1</strain>
        <tissue evidence="15">Whole body</tissue>
    </source>
</reference>